<feature type="compositionally biased region" description="Basic and acidic residues" evidence="1">
    <location>
        <begin position="49"/>
        <end position="62"/>
    </location>
</feature>
<evidence type="ECO:0000313" key="2">
    <source>
        <dbReference type="EMBL" id="GHO83691.1"/>
    </source>
</evidence>
<comment type="caution">
    <text evidence="2">The sequence shown here is derived from an EMBL/GenBank/DDBJ whole genome shotgun (WGS) entry which is preliminary data.</text>
</comment>
<feature type="region of interest" description="Disordered" evidence="1">
    <location>
        <begin position="43"/>
        <end position="69"/>
    </location>
</feature>
<name>A0ABQ3VDA4_9CHLR</name>
<reference evidence="2 3" key="1">
    <citation type="journal article" date="2021" name="Int. J. Syst. Evol. Microbiol.">
        <title>Reticulibacter mediterranei gen. nov., sp. nov., within the new family Reticulibacteraceae fam. nov., and Ktedonospora formicarum gen. nov., sp. nov., Ktedonobacter robiniae sp. nov., Dictyobacter formicarum sp. nov. and Dictyobacter arantiisoli sp. nov., belonging to the class Ktedonobacteria.</title>
        <authorList>
            <person name="Yabe S."/>
            <person name="Zheng Y."/>
            <person name="Wang C.M."/>
            <person name="Sakai Y."/>
            <person name="Abe K."/>
            <person name="Yokota A."/>
            <person name="Donadio S."/>
            <person name="Cavaletti L."/>
            <person name="Monciardini P."/>
        </authorList>
    </citation>
    <scope>NUCLEOTIDE SEQUENCE [LARGE SCALE GENOMIC DNA]</scope>
    <source>
        <strain evidence="2 3">SOSP1-9</strain>
    </source>
</reference>
<feature type="compositionally biased region" description="Basic and acidic residues" evidence="1">
    <location>
        <begin position="1"/>
        <end position="11"/>
    </location>
</feature>
<evidence type="ECO:0000256" key="1">
    <source>
        <dbReference type="SAM" id="MobiDB-lite"/>
    </source>
</evidence>
<gene>
    <name evidence="2" type="ORF">KSZ_16970</name>
</gene>
<dbReference type="EMBL" id="BNJJ01000004">
    <property type="protein sequence ID" value="GHO83691.1"/>
    <property type="molecule type" value="Genomic_DNA"/>
</dbReference>
<organism evidence="2 3">
    <name type="scientific">Dictyobacter formicarum</name>
    <dbReference type="NCBI Taxonomy" id="2778368"/>
    <lineage>
        <taxon>Bacteria</taxon>
        <taxon>Bacillati</taxon>
        <taxon>Chloroflexota</taxon>
        <taxon>Ktedonobacteria</taxon>
        <taxon>Ktedonobacterales</taxon>
        <taxon>Dictyobacteraceae</taxon>
        <taxon>Dictyobacter</taxon>
    </lineage>
</organism>
<dbReference type="Proteomes" id="UP000635565">
    <property type="component" value="Unassembled WGS sequence"/>
</dbReference>
<keyword evidence="3" id="KW-1185">Reference proteome</keyword>
<feature type="region of interest" description="Disordered" evidence="1">
    <location>
        <begin position="1"/>
        <end position="20"/>
    </location>
</feature>
<sequence>MLQREEHKDSEQNIPLPDFAAHSAWDKATGDYKETAVDSQVSYCQPSKVSDKKAKNSPDSQDKPAGPAVWDHTVVVQPASGHTVDIEYSCFAAAAQDFGS</sequence>
<evidence type="ECO:0000313" key="3">
    <source>
        <dbReference type="Proteomes" id="UP000635565"/>
    </source>
</evidence>
<proteinExistence type="predicted"/>
<accession>A0ABQ3VDA4</accession>
<protein>
    <submittedName>
        <fullName evidence="2">Uncharacterized protein</fullName>
    </submittedName>
</protein>